<comment type="caution">
    <text evidence="3">The sequence shown here is derived from an EMBL/GenBank/DDBJ whole genome shotgun (WGS) entry which is preliminary data.</text>
</comment>
<dbReference type="Proteomes" id="UP001596060">
    <property type="component" value="Unassembled WGS sequence"/>
</dbReference>
<accession>A0ABW0P3S1</accession>
<evidence type="ECO:0000256" key="2">
    <source>
        <dbReference type="SAM" id="SignalP"/>
    </source>
</evidence>
<sequence>MKPFALIAASSIAALAAGFAVAQPAPIPPAGGERDGPRQERSERPDRADRYESREERRAEWREQRAERMQARLNERLAKLRTDMRLKPEQVPLFETVEGVIKKRAEERRSGWSAMREQRETFRHADIMERLDMMSGRASERAARSKELADAVRPLWVTLSDEQKTVARRALREAMAEGRGRMRAMHERMHGGMDDRMEGHRGGRGYHDGERGPRWREERGDYGDRRG</sequence>
<keyword evidence="4" id="KW-1185">Reference proteome</keyword>
<evidence type="ECO:0000313" key="3">
    <source>
        <dbReference type="EMBL" id="MFC5507055.1"/>
    </source>
</evidence>
<evidence type="ECO:0000256" key="1">
    <source>
        <dbReference type="SAM" id="MobiDB-lite"/>
    </source>
</evidence>
<gene>
    <name evidence="3" type="ORF">ACFPN9_17600</name>
</gene>
<reference evidence="4" key="1">
    <citation type="journal article" date="2019" name="Int. J. Syst. Evol. Microbiol.">
        <title>The Global Catalogue of Microorganisms (GCM) 10K type strain sequencing project: providing services to taxonomists for standard genome sequencing and annotation.</title>
        <authorList>
            <consortium name="The Broad Institute Genomics Platform"/>
            <consortium name="The Broad Institute Genome Sequencing Center for Infectious Disease"/>
            <person name="Wu L."/>
            <person name="Ma J."/>
        </authorList>
    </citation>
    <scope>NUCLEOTIDE SEQUENCE [LARGE SCALE GENOMIC DNA]</scope>
    <source>
        <strain evidence="4">CCUG 43117</strain>
    </source>
</reference>
<keyword evidence="2" id="KW-0732">Signal</keyword>
<proteinExistence type="predicted"/>
<feature type="compositionally biased region" description="Basic and acidic residues" evidence="1">
    <location>
        <begin position="32"/>
        <end position="66"/>
    </location>
</feature>
<protein>
    <submittedName>
        <fullName evidence="3">Spy/CpxP family protein refolding chaperone</fullName>
    </submittedName>
</protein>
<evidence type="ECO:0000313" key="4">
    <source>
        <dbReference type="Proteomes" id="UP001596060"/>
    </source>
</evidence>
<organism evidence="3 4">
    <name type="scientific">Bosea massiliensis</name>
    <dbReference type="NCBI Taxonomy" id="151419"/>
    <lineage>
        <taxon>Bacteria</taxon>
        <taxon>Pseudomonadati</taxon>
        <taxon>Pseudomonadota</taxon>
        <taxon>Alphaproteobacteria</taxon>
        <taxon>Hyphomicrobiales</taxon>
        <taxon>Boseaceae</taxon>
        <taxon>Bosea</taxon>
    </lineage>
</organism>
<name>A0ABW0P3S1_9HYPH</name>
<feature type="region of interest" description="Disordered" evidence="1">
    <location>
        <begin position="190"/>
        <end position="227"/>
    </location>
</feature>
<dbReference type="EMBL" id="JBHSLU010000061">
    <property type="protein sequence ID" value="MFC5507055.1"/>
    <property type="molecule type" value="Genomic_DNA"/>
</dbReference>
<dbReference type="RefSeq" id="WP_066719054.1">
    <property type="nucleotide sequence ID" value="NZ_JBHSLU010000061.1"/>
</dbReference>
<feature type="region of interest" description="Disordered" evidence="1">
    <location>
        <begin position="23"/>
        <end position="66"/>
    </location>
</feature>
<feature type="chain" id="PRO_5046674684" evidence="2">
    <location>
        <begin position="23"/>
        <end position="227"/>
    </location>
</feature>
<feature type="signal peptide" evidence="2">
    <location>
        <begin position="1"/>
        <end position="22"/>
    </location>
</feature>